<sequence>GSVGDVILEETNRQGADFFLESSGATKTTMPSILNALNVNAKIILVAWPPKPVPTDFKKMFPRASQIYCSMGHSGNGTFEKVIRLISAGMIHPEKIITSRYGLKDGLEAFEVAKKREAAKIIIRP</sequence>
<dbReference type="SUPFAM" id="SSF51735">
    <property type="entry name" value="NAD(P)-binding Rossmann-fold domains"/>
    <property type="match status" value="1"/>
</dbReference>
<dbReference type="InterPro" id="IPR036291">
    <property type="entry name" value="NAD(P)-bd_dom_sf"/>
</dbReference>
<comment type="caution">
    <text evidence="2">The sequence shown here is derived from an EMBL/GenBank/DDBJ whole genome shotgun (WGS) entry which is preliminary data.</text>
</comment>
<dbReference type="GO" id="GO:0016491">
    <property type="term" value="F:oxidoreductase activity"/>
    <property type="evidence" value="ECO:0007669"/>
    <property type="project" value="UniProtKB-KW"/>
</dbReference>
<keyword evidence="1" id="KW-0560">Oxidoreductase</keyword>
<name>X1DNB8_9ZZZZ</name>
<evidence type="ECO:0000313" key="2">
    <source>
        <dbReference type="EMBL" id="GAH09755.1"/>
    </source>
</evidence>
<evidence type="ECO:0008006" key="3">
    <source>
        <dbReference type="Google" id="ProtNLM"/>
    </source>
</evidence>
<protein>
    <recommendedName>
        <fullName evidence="3">Alcohol dehydrogenase-like C-terminal domain-containing protein</fullName>
    </recommendedName>
</protein>
<feature type="non-terminal residue" evidence="2">
    <location>
        <position position="1"/>
    </location>
</feature>
<dbReference type="AlphaFoldDB" id="X1DNB8"/>
<dbReference type="PANTHER" id="PTHR43401">
    <property type="entry name" value="L-THREONINE 3-DEHYDROGENASE"/>
    <property type="match status" value="1"/>
</dbReference>
<evidence type="ECO:0000256" key="1">
    <source>
        <dbReference type="ARBA" id="ARBA00023002"/>
    </source>
</evidence>
<gene>
    <name evidence="2" type="ORF">S01H4_61300</name>
</gene>
<dbReference type="Gene3D" id="3.40.50.720">
    <property type="entry name" value="NAD(P)-binding Rossmann-like Domain"/>
    <property type="match status" value="1"/>
</dbReference>
<dbReference type="InterPro" id="IPR050129">
    <property type="entry name" value="Zn_alcohol_dh"/>
</dbReference>
<reference evidence="2" key="1">
    <citation type="journal article" date="2014" name="Front. Microbiol.">
        <title>High frequency of phylogenetically diverse reductive dehalogenase-homologous genes in deep subseafloor sedimentary metagenomes.</title>
        <authorList>
            <person name="Kawai M."/>
            <person name="Futagami T."/>
            <person name="Toyoda A."/>
            <person name="Takaki Y."/>
            <person name="Nishi S."/>
            <person name="Hori S."/>
            <person name="Arai W."/>
            <person name="Tsubouchi T."/>
            <person name="Morono Y."/>
            <person name="Uchiyama I."/>
            <person name="Ito T."/>
            <person name="Fujiyama A."/>
            <person name="Inagaki F."/>
            <person name="Takami H."/>
        </authorList>
    </citation>
    <scope>NUCLEOTIDE SEQUENCE</scope>
    <source>
        <strain evidence="2">Expedition CK06-06</strain>
    </source>
</reference>
<proteinExistence type="predicted"/>
<accession>X1DNB8</accession>
<organism evidence="2">
    <name type="scientific">marine sediment metagenome</name>
    <dbReference type="NCBI Taxonomy" id="412755"/>
    <lineage>
        <taxon>unclassified sequences</taxon>
        <taxon>metagenomes</taxon>
        <taxon>ecological metagenomes</taxon>
    </lineage>
</organism>
<dbReference type="PANTHER" id="PTHR43401:SF2">
    <property type="entry name" value="L-THREONINE 3-DEHYDROGENASE"/>
    <property type="match status" value="1"/>
</dbReference>
<dbReference type="EMBL" id="BART01036317">
    <property type="protein sequence ID" value="GAH09755.1"/>
    <property type="molecule type" value="Genomic_DNA"/>
</dbReference>
<dbReference type="Gene3D" id="3.90.180.10">
    <property type="entry name" value="Medium-chain alcohol dehydrogenases, catalytic domain"/>
    <property type="match status" value="1"/>
</dbReference>